<proteinExistence type="predicted"/>
<sequence>MIEDMNIKLASYGAILNFTGNKISFQKKLDVLVLKNNESYLYKNVDVRIVYDSGYMQYRISIIWEEDLNQLSFRDLNLRGEYNTNFNKFFLENENLVLTDDNGIKITVVK</sequence>
<protein>
    <submittedName>
        <fullName evidence="1">Uncharacterized protein</fullName>
    </submittedName>
</protein>
<evidence type="ECO:0000313" key="1">
    <source>
        <dbReference type="EMBL" id="RRD23635.1"/>
    </source>
</evidence>
<organism evidence="1 2">
    <name type="scientific">Fusobacterium canifelinum</name>
    <dbReference type="NCBI Taxonomy" id="285729"/>
    <lineage>
        <taxon>Bacteria</taxon>
        <taxon>Fusobacteriati</taxon>
        <taxon>Fusobacteriota</taxon>
        <taxon>Fusobacteriia</taxon>
        <taxon>Fusobacteriales</taxon>
        <taxon>Fusobacteriaceae</taxon>
        <taxon>Fusobacterium</taxon>
    </lineage>
</organism>
<dbReference type="AlphaFoldDB" id="A0A3P1UR48"/>
<accession>A0A3P1UR48</accession>
<dbReference type="EMBL" id="RQYY01000015">
    <property type="protein sequence ID" value="RRD23635.1"/>
    <property type="molecule type" value="Genomic_DNA"/>
</dbReference>
<dbReference type="Proteomes" id="UP000281534">
    <property type="component" value="Unassembled WGS sequence"/>
</dbReference>
<comment type="caution">
    <text evidence="1">The sequence shown here is derived from an EMBL/GenBank/DDBJ whole genome shotgun (WGS) entry which is preliminary data.</text>
</comment>
<reference evidence="1 2" key="1">
    <citation type="submission" date="2018-11" db="EMBL/GenBank/DDBJ databases">
        <title>Genomes From Bacteria Associated with the Canine Oral Cavity: a Test Case for Automated Genome-Based Taxonomic Assignment.</title>
        <authorList>
            <person name="Coil D.A."/>
            <person name="Jospin G."/>
            <person name="Darling A.E."/>
            <person name="Wallis C."/>
            <person name="Davis I.J."/>
            <person name="Harris S."/>
            <person name="Eisen J.A."/>
            <person name="Holcombe L.J."/>
            <person name="O'Flynn C."/>
        </authorList>
    </citation>
    <scope>NUCLEOTIDE SEQUENCE [LARGE SCALE GENOMIC DNA]</scope>
    <source>
        <strain evidence="1 2">OH4460_COT-188</strain>
    </source>
</reference>
<name>A0A3P1UR48_9FUSO</name>
<gene>
    <name evidence="1" type="ORF">EII27_08330</name>
</gene>
<dbReference type="RefSeq" id="WP_124797043.1">
    <property type="nucleotide sequence ID" value="NZ_RQYY01000015.1"/>
</dbReference>
<evidence type="ECO:0000313" key="2">
    <source>
        <dbReference type="Proteomes" id="UP000281534"/>
    </source>
</evidence>